<evidence type="ECO:0000256" key="6">
    <source>
        <dbReference type="SAM" id="Phobius"/>
    </source>
</evidence>
<feature type="transmembrane region" description="Helical" evidence="6">
    <location>
        <begin position="12"/>
        <end position="32"/>
    </location>
</feature>
<evidence type="ECO:0000256" key="1">
    <source>
        <dbReference type="ARBA" id="ARBA00004651"/>
    </source>
</evidence>
<protein>
    <submittedName>
        <fullName evidence="7">Threonine/homoserine/homoserine lactone efflux protein</fullName>
    </submittedName>
</protein>
<dbReference type="PANTHER" id="PTHR30086">
    <property type="entry name" value="ARGININE EXPORTER PROTEIN ARGO"/>
    <property type="match status" value="1"/>
</dbReference>
<dbReference type="PANTHER" id="PTHR30086:SF20">
    <property type="entry name" value="ARGININE EXPORTER PROTEIN ARGO-RELATED"/>
    <property type="match status" value="1"/>
</dbReference>
<dbReference type="InterPro" id="IPR001123">
    <property type="entry name" value="LeuE-type"/>
</dbReference>
<dbReference type="AlphaFoldDB" id="A0A1H6H218"/>
<evidence type="ECO:0000256" key="5">
    <source>
        <dbReference type="ARBA" id="ARBA00023136"/>
    </source>
</evidence>
<dbReference type="OrthoDB" id="7874789at2"/>
<evidence type="ECO:0000256" key="4">
    <source>
        <dbReference type="ARBA" id="ARBA00022989"/>
    </source>
</evidence>
<feature type="transmembrane region" description="Helical" evidence="6">
    <location>
        <begin position="81"/>
        <end position="103"/>
    </location>
</feature>
<dbReference type="Proteomes" id="UP000182983">
    <property type="component" value="Unassembled WGS sequence"/>
</dbReference>
<comment type="subcellular location">
    <subcellularLocation>
        <location evidence="1">Cell membrane</location>
        <topology evidence="1">Multi-pass membrane protein</topology>
    </subcellularLocation>
</comment>
<keyword evidence="2" id="KW-1003">Cell membrane</keyword>
<sequence>MDVNVDLITFLRGIAIGFAVAAPIGPVGILCIRKALAEGRLAAFVAGLGAALADTLFGAVAVLGIGAIVEGLQGQTATLKLVGGLFMIGLGVHTWRSAAFDVGPDGETAGKWRDFVTTFFITITNPGTILGVAAVFAALGPSTRTEGQVQSWLLIAGIFVGSALWWLVLSAAAAAARGHVTPSRMTLFNHGSGAMLIVFGAAAMGSLLL</sequence>
<dbReference type="RefSeq" id="WP_074765519.1">
    <property type="nucleotide sequence ID" value="NZ_FNWO01000002.1"/>
</dbReference>
<keyword evidence="4 6" id="KW-1133">Transmembrane helix</keyword>
<dbReference type="GO" id="GO:0015171">
    <property type="term" value="F:amino acid transmembrane transporter activity"/>
    <property type="evidence" value="ECO:0007669"/>
    <property type="project" value="TreeGrafter"/>
</dbReference>
<organism evidence="7 8">
    <name type="scientific">Magnetospirillum fulvum</name>
    <name type="common">Rhodospirillum fulvum</name>
    <dbReference type="NCBI Taxonomy" id="1082"/>
    <lineage>
        <taxon>Bacteria</taxon>
        <taxon>Pseudomonadati</taxon>
        <taxon>Pseudomonadota</taxon>
        <taxon>Alphaproteobacteria</taxon>
        <taxon>Rhodospirillales</taxon>
        <taxon>Rhodospirillaceae</taxon>
        <taxon>Magnetospirillum</taxon>
    </lineage>
</organism>
<gene>
    <name evidence="7" type="ORF">SAMN04244559_00665</name>
</gene>
<name>A0A1H6H218_MAGFU</name>
<dbReference type="GO" id="GO:0005886">
    <property type="term" value="C:plasma membrane"/>
    <property type="evidence" value="ECO:0007669"/>
    <property type="project" value="UniProtKB-SubCell"/>
</dbReference>
<feature type="transmembrane region" description="Helical" evidence="6">
    <location>
        <begin position="115"/>
        <end position="139"/>
    </location>
</feature>
<feature type="transmembrane region" description="Helical" evidence="6">
    <location>
        <begin position="44"/>
        <end position="69"/>
    </location>
</feature>
<feature type="transmembrane region" description="Helical" evidence="6">
    <location>
        <begin position="151"/>
        <end position="175"/>
    </location>
</feature>
<evidence type="ECO:0000313" key="8">
    <source>
        <dbReference type="Proteomes" id="UP000182983"/>
    </source>
</evidence>
<evidence type="ECO:0000256" key="2">
    <source>
        <dbReference type="ARBA" id="ARBA00022475"/>
    </source>
</evidence>
<keyword evidence="5 6" id="KW-0472">Membrane</keyword>
<feature type="transmembrane region" description="Helical" evidence="6">
    <location>
        <begin position="187"/>
        <end position="208"/>
    </location>
</feature>
<proteinExistence type="predicted"/>
<accession>A0A1H6H218</accession>
<dbReference type="EMBL" id="FNWO01000002">
    <property type="protein sequence ID" value="SEH28204.1"/>
    <property type="molecule type" value="Genomic_DNA"/>
</dbReference>
<evidence type="ECO:0000313" key="7">
    <source>
        <dbReference type="EMBL" id="SEH28204.1"/>
    </source>
</evidence>
<keyword evidence="8" id="KW-1185">Reference proteome</keyword>
<dbReference type="Pfam" id="PF01810">
    <property type="entry name" value="LysE"/>
    <property type="match status" value="1"/>
</dbReference>
<evidence type="ECO:0000256" key="3">
    <source>
        <dbReference type="ARBA" id="ARBA00022692"/>
    </source>
</evidence>
<keyword evidence="3 6" id="KW-0812">Transmembrane</keyword>
<reference evidence="8" key="1">
    <citation type="submission" date="2016-10" db="EMBL/GenBank/DDBJ databases">
        <authorList>
            <person name="Varghese N."/>
            <person name="Submissions S."/>
        </authorList>
    </citation>
    <scope>NUCLEOTIDE SEQUENCE [LARGE SCALE GENOMIC DNA]</scope>
    <source>
        <strain evidence="8">DSM 13234</strain>
    </source>
</reference>